<dbReference type="Proteomes" id="UP000821845">
    <property type="component" value="Chromosome 2"/>
</dbReference>
<evidence type="ECO:0000313" key="2">
    <source>
        <dbReference type="Proteomes" id="UP000821845"/>
    </source>
</evidence>
<name>A0ACB7SX24_HYAAI</name>
<organism evidence="1 2">
    <name type="scientific">Hyalomma asiaticum</name>
    <name type="common">Tick</name>
    <dbReference type="NCBI Taxonomy" id="266040"/>
    <lineage>
        <taxon>Eukaryota</taxon>
        <taxon>Metazoa</taxon>
        <taxon>Ecdysozoa</taxon>
        <taxon>Arthropoda</taxon>
        <taxon>Chelicerata</taxon>
        <taxon>Arachnida</taxon>
        <taxon>Acari</taxon>
        <taxon>Parasitiformes</taxon>
        <taxon>Ixodida</taxon>
        <taxon>Ixodoidea</taxon>
        <taxon>Ixodidae</taxon>
        <taxon>Hyalomminae</taxon>
        <taxon>Hyalomma</taxon>
    </lineage>
</organism>
<evidence type="ECO:0000313" key="1">
    <source>
        <dbReference type="EMBL" id="KAH6938373.1"/>
    </source>
</evidence>
<gene>
    <name evidence="1" type="ORF">HPB50_008942</name>
</gene>
<reference evidence="1" key="1">
    <citation type="submission" date="2020-05" db="EMBL/GenBank/DDBJ databases">
        <title>Large-scale comparative analyses of tick genomes elucidate their genetic diversity and vector capacities.</title>
        <authorList>
            <person name="Jia N."/>
            <person name="Wang J."/>
            <person name="Shi W."/>
            <person name="Du L."/>
            <person name="Sun Y."/>
            <person name="Zhan W."/>
            <person name="Jiang J."/>
            <person name="Wang Q."/>
            <person name="Zhang B."/>
            <person name="Ji P."/>
            <person name="Sakyi L.B."/>
            <person name="Cui X."/>
            <person name="Yuan T."/>
            <person name="Jiang B."/>
            <person name="Yang W."/>
            <person name="Lam T.T.-Y."/>
            <person name="Chang Q."/>
            <person name="Ding S."/>
            <person name="Wang X."/>
            <person name="Zhu J."/>
            <person name="Ruan X."/>
            <person name="Zhao L."/>
            <person name="Wei J."/>
            <person name="Que T."/>
            <person name="Du C."/>
            <person name="Cheng J."/>
            <person name="Dai P."/>
            <person name="Han X."/>
            <person name="Huang E."/>
            <person name="Gao Y."/>
            <person name="Liu J."/>
            <person name="Shao H."/>
            <person name="Ye R."/>
            <person name="Li L."/>
            <person name="Wei W."/>
            <person name="Wang X."/>
            <person name="Wang C."/>
            <person name="Yang T."/>
            <person name="Huo Q."/>
            <person name="Li W."/>
            <person name="Guo W."/>
            <person name="Chen H."/>
            <person name="Zhou L."/>
            <person name="Ni X."/>
            <person name="Tian J."/>
            <person name="Zhou Y."/>
            <person name="Sheng Y."/>
            <person name="Liu T."/>
            <person name="Pan Y."/>
            <person name="Xia L."/>
            <person name="Li J."/>
            <person name="Zhao F."/>
            <person name="Cao W."/>
        </authorList>
    </citation>
    <scope>NUCLEOTIDE SEQUENCE</scope>
    <source>
        <strain evidence="1">Hyas-2018</strain>
    </source>
</reference>
<dbReference type="EMBL" id="CM023482">
    <property type="protein sequence ID" value="KAH6938373.1"/>
    <property type="molecule type" value="Genomic_DNA"/>
</dbReference>
<proteinExistence type="predicted"/>
<sequence length="563" mass="62906">MRSLSKIEHLELCTPSAYPLNYILFSVVGLLRPGARLTSLDVAQVQVNNMYTKMLIDALFQNATITNLAVGTCIFSSGTQGSAHKFAEYLAKENPTLRKLTMRAHHSVDREGLKLVVRAIPHASVLEELVADLRLMEPEEMAFFAEAIERSHSVRSLTVRRSNCCERFMTAYLDQLMLRRSRTSAMLPWLSALSQNSMLSDLAIDLQGFGVSECCDFFCAVAASNTLQRVIVRNITVEKDLREIFSKADISRLSRKVVIDDLHVRPLNIPALPECVLVTTVTLSYNHIETVDELRSALGILINCPHVTSLGVHTLSDMYDDNVHKDIAAYIRTASRLKIFDLRLPVGFHIYATHPRSESPLIKALASNTNLQKISLRMSLSRKDSQTLALAALRIPTLSELSLVSCGYGFSESFIPWFVHGMTSNFNLLHVELPDCGGYDAEKIIVQDVTRRNRSLVSRAARFVMGERDPFCACALEPVHGHPQLIDLVEAKTGVDTAEAIAMIKRALASIQGLDEYMRLSGVVKRNVQCLGRRDGGTQLVDLNEYCWLHIRNYLTLEDVVET</sequence>
<accession>A0ACB7SX24</accession>
<comment type="caution">
    <text evidence="1">The sequence shown here is derived from an EMBL/GenBank/DDBJ whole genome shotgun (WGS) entry which is preliminary data.</text>
</comment>
<protein>
    <submittedName>
        <fullName evidence="1">Uncharacterized protein</fullName>
    </submittedName>
</protein>
<keyword evidence="2" id="KW-1185">Reference proteome</keyword>